<protein>
    <submittedName>
        <fullName evidence="1">Uncharacterized protein</fullName>
    </submittedName>
</protein>
<name>A0A0H1R607_9HYPH</name>
<sequence>MLEARFFSFAVPEFHGLLTYPTSATLFSTFMLPSSQLFIKFSTHCLAAYAIIGKSIVQLLLNASQRK</sequence>
<accession>A0A0H1R607</accession>
<evidence type="ECO:0000313" key="1">
    <source>
        <dbReference type="EMBL" id="KLK90680.1"/>
    </source>
</evidence>
<organism evidence="1 2">
    <name type="scientific">Microvirga vignae</name>
    <dbReference type="NCBI Taxonomy" id="1225564"/>
    <lineage>
        <taxon>Bacteria</taxon>
        <taxon>Pseudomonadati</taxon>
        <taxon>Pseudomonadota</taxon>
        <taxon>Alphaproteobacteria</taxon>
        <taxon>Hyphomicrobiales</taxon>
        <taxon>Methylobacteriaceae</taxon>
        <taxon>Microvirga</taxon>
    </lineage>
</organism>
<proteinExistence type="predicted"/>
<dbReference type="Proteomes" id="UP000035489">
    <property type="component" value="Unassembled WGS sequence"/>
</dbReference>
<comment type="caution">
    <text evidence="1">The sequence shown here is derived from an EMBL/GenBank/DDBJ whole genome shotgun (WGS) entry which is preliminary data.</text>
</comment>
<evidence type="ECO:0000313" key="2">
    <source>
        <dbReference type="Proteomes" id="UP000035489"/>
    </source>
</evidence>
<dbReference type="EMBL" id="LCYG01000070">
    <property type="protein sequence ID" value="KLK90680.1"/>
    <property type="molecule type" value="Genomic_DNA"/>
</dbReference>
<dbReference type="AlphaFoldDB" id="A0A0H1R607"/>
<keyword evidence="2" id="KW-1185">Reference proteome</keyword>
<reference evidence="1 2" key="1">
    <citation type="submission" date="2015-05" db="EMBL/GenBank/DDBJ databases">
        <title>Draft genome sequence of Microvirga vignae strain BR3299, a novel nitrogen fixing bacteria isolated from Brazil semi-aired region.</title>
        <authorList>
            <person name="Zilli J.E."/>
            <person name="Passos S.R."/>
            <person name="Leite J."/>
            <person name="Baldani J.I."/>
            <person name="Xavier G.R."/>
            <person name="Rumjaneck N.G."/>
            <person name="Simoes-Araujo J.L."/>
        </authorList>
    </citation>
    <scope>NUCLEOTIDE SEQUENCE [LARGE SCALE GENOMIC DNA]</scope>
    <source>
        <strain evidence="1 2">BR3299</strain>
    </source>
</reference>
<gene>
    <name evidence="1" type="ORF">AA309_24325</name>
</gene>